<name>A0AAN9TXU0_9HEMI</name>
<comment type="caution">
    <text evidence="14">The sequence shown here is derived from an EMBL/GenBank/DDBJ whole genome shotgun (WGS) entry which is preliminary data.</text>
</comment>
<dbReference type="SUPFAM" id="SSF48056">
    <property type="entry name" value="Di-copper centre-containing domain"/>
    <property type="match status" value="1"/>
</dbReference>
<keyword evidence="5" id="KW-0479">Metal-binding</keyword>
<keyword evidence="7" id="KW-0186">Copper</keyword>
<evidence type="ECO:0000256" key="9">
    <source>
        <dbReference type="ARBA" id="ARBA00023157"/>
    </source>
</evidence>
<dbReference type="InterPro" id="IPR014756">
    <property type="entry name" value="Ig_E-set"/>
</dbReference>
<evidence type="ECO:0000313" key="14">
    <source>
        <dbReference type="EMBL" id="KAK7598245.1"/>
    </source>
</evidence>
<dbReference type="PANTHER" id="PTHR11511:SF4">
    <property type="entry name" value="PHENOLOXIDASE 2-RELATED"/>
    <property type="match status" value="1"/>
</dbReference>
<evidence type="ECO:0000256" key="2">
    <source>
        <dbReference type="ARBA" id="ARBA00004613"/>
    </source>
</evidence>
<evidence type="ECO:0000256" key="6">
    <source>
        <dbReference type="ARBA" id="ARBA00023002"/>
    </source>
</evidence>
<gene>
    <name evidence="14" type="ORF">V9T40_006480</name>
</gene>
<keyword evidence="4" id="KW-0964">Secreted</keyword>
<evidence type="ECO:0000256" key="5">
    <source>
        <dbReference type="ARBA" id="ARBA00022723"/>
    </source>
</evidence>
<dbReference type="InterPro" id="IPR005203">
    <property type="entry name" value="Hemocyanin_C"/>
</dbReference>
<keyword evidence="10" id="KW-0175">Coiled coil</keyword>
<dbReference type="Proteomes" id="UP001367676">
    <property type="component" value="Unassembled WGS sequence"/>
</dbReference>
<comment type="subcellular location">
    <subcellularLocation>
        <location evidence="2">Secreted</location>
    </subcellularLocation>
</comment>
<dbReference type="Gene3D" id="1.10.1280.10">
    <property type="entry name" value="Di-copper center containing domain from catechol oxidase"/>
    <property type="match status" value="1"/>
</dbReference>
<sequence>MAKNSAGHVDAIGYLFDRPTEPVFNSKGGDGSFQFLIPDSYYTDKYKEAQQSIVTKFNSASITYKVKEMKTLPDISLPASMSRKQNFSVFNDYHRQCATTIINILLDAKSIEDFVSVAIYIHDRVNTYLYIYSLSVALLHRKDTTSVPIPSHLTLFPELYMDKAIFSQAREEENIVPVGSRNVIDVPQDFSASHLDLEHRVAYWREDVGVNLCHWHWHLVYPLDGRREVVNKDRRGELFYYMHEQIIARYNMERLCNRLPRVRRLVDLRDPIIEGYFPKLDNTVANRMWPSRHPNSVLKNINRESDRLKLDIQDLERARERLLVAIDTGTYYLPNNNTPQQFTAETGIDILGNLIEASILSVNRAQYGNLHNDGHNIISFIHDPDNRYQELSAIMGDTSINMRDPIFYRWHAYINYLFERYKDTLPPYEEKQLVFDNVQVTKIGIKTDRYPENEVATFWQNAEIDLSRGLDFADSKGSVFAKVTHLQHAPFQYNITVENKGSARMGTVRIFYAPKYDERNRAFLFRDQKSLFIELDRFTYNLRSGTNNIVRNSSDSSVTLPYELTFRSLANKPAAGSRNDEAFNFCGCGWPQHMLMAKGTSSGYECQLFVMVSNNQNDQVQGANFSKTCDDASSYCGLRDSKYPDKQAMGFPFDRLPRANVQTTQQFLTPNMKLQDMVIRFTDRVVAPIQQRPTAATKRP</sequence>
<dbReference type="FunFam" id="2.60.40.1520:FF:000001">
    <property type="entry name" value="Hemocyanin subunit 2"/>
    <property type="match status" value="1"/>
</dbReference>
<evidence type="ECO:0000259" key="11">
    <source>
        <dbReference type="Pfam" id="PF00372"/>
    </source>
</evidence>
<dbReference type="PRINTS" id="PR00187">
    <property type="entry name" value="HAEMOCYANIN"/>
</dbReference>
<evidence type="ECO:0000256" key="1">
    <source>
        <dbReference type="ARBA" id="ARBA00001973"/>
    </source>
</evidence>
<evidence type="ECO:0000256" key="8">
    <source>
        <dbReference type="ARBA" id="ARBA00023033"/>
    </source>
</evidence>
<dbReference type="InterPro" id="IPR037020">
    <property type="entry name" value="Hemocyanin_C_sf"/>
</dbReference>
<evidence type="ECO:0000256" key="3">
    <source>
        <dbReference type="ARBA" id="ARBA00009928"/>
    </source>
</evidence>
<protein>
    <submittedName>
        <fullName evidence="14">Uncharacterized protein</fullName>
    </submittedName>
</protein>
<proteinExistence type="inferred from homology"/>
<keyword evidence="6" id="KW-0560">Oxidoreductase</keyword>
<comment type="similarity">
    <text evidence="3">Belongs to the tyrosinase family.</text>
</comment>
<reference evidence="14 15" key="1">
    <citation type="submission" date="2024-03" db="EMBL/GenBank/DDBJ databases">
        <title>Adaptation during the transition from Ophiocordyceps entomopathogen to insect associate is accompanied by gene loss and intensified selection.</title>
        <authorList>
            <person name="Ward C.M."/>
            <person name="Onetto C.A."/>
            <person name="Borneman A.R."/>
        </authorList>
    </citation>
    <scope>NUCLEOTIDE SEQUENCE [LARGE SCALE GENOMIC DNA]</scope>
    <source>
        <strain evidence="14">AWRI1</strain>
        <tissue evidence="14">Single Adult Female</tissue>
    </source>
</reference>
<keyword evidence="9" id="KW-1015">Disulfide bond</keyword>
<dbReference type="InterPro" id="IPR013788">
    <property type="entry name" value="Hemocyanin/hexamerin"/>
</dbReference>
<evidence type="ECO:0000259" key="13">
    <source>
        <dbReference type="Pfam" id="PF03723"/>
    </source>
</evidence>
<dbReference type="GO" id="GO:0046872">
    <property type="term" value="F:metal ion binding"/>
    <property type="evidence" value="ECO:0007669"/>
    <property type="project" value="UniProtKB-KW"/>
</dbReference>
<evidence type="ECO:0000256" key="7">
    <source>
        <dbReference type="ARBA" id="ARBA00023008"/>
    </source>
</evidence>
<dbReference type="InterPro" id="IPR005204">
    <property type="entry name" value="Hemocyanin_N"/>
</dbReference>
<evidence type="ECO:0000259" key="12">
    <source>
        <dbReference type="Pfam" id="PF03722"/>
    </source>
</evidence>
<dbReference type="GO" id="GO:0006582">
    <property type="term" value="P:melanin metabolic process"/>
    <property type="evidence" value="ECO:0007669"/>
    <property type="project" value="UniProtKB-ARBA"/>
</dbReference>
<accession>A0AAN9TXU0</accession>
<feature type="coiled-coil region" evidence="10">
    <location>
        <begin position="298"/>
        <end position="325"/>
    </location>
</feature>
<keyword evidence="15" id="KW-1185">Reference proteome</keyword>
<keyword evidence="8" id="KW-0503">Monooxygenase</keyword>
<dbReference type="Gene3D" id="2.60.40.1520">
    <property type="entry name" value="Hemocyanin, C-terminal domain"/>
    <property type="match status" value="1"/>
</dbReference>
<dbReference type="Pfam" id="PF00372">
    <property type="entry name" value="Hemocyanin_M"/>
    <property type="match status" value="1"/>
</dbReference>
<dbReference type="InterPro" id="IPR008922">
    <property type="entry name" value="Di-copper_centre_dom_sf"/>
</dbReference>
<organism evidence="14 15">
    <name type="scientific">Parthenolecanium corni</name>
    <dbReference type="NCBI Taxonomy" id="536013"/>
    <lineage>
        <taxon>Eukaryota</taxon>
        <taxon>Metazoa</taxon>
        <taxon>Ecdysozoa</taxon>
        <taxon>Arthropoda</taxon>
        <taxon>Hexapoda</taxon>
        <taxon>Insecta</taxon>
        <taxon>Pterygota</taxon>
        <taxon>Neoptera</taxon>
        <taxon>Paraneoptera</taxon>
        <taxon>Hemiptera</taxon>
        <taxon>Sternorrhyncha</taxon>
        <taxon>Coccoidea</taxon>
        <taxon>Coccidae</taxon>
        <taxon>Parthenolecanium</taxon>
    </lineage>
</organism>
<evidence type="ECO:0000313" key="15">
    <source>
        <dbReference type="Proteomes" id="UP001367676"/>
    </source>
</evidence>
<dbReference type="EMBL" id="JBBCAQ010000014">
    <property type="protein sequence ID" value="KAK7598245.1"/>
    <property type="molecule type" value="Genomic_DNA"/>
</dbReference>
<evidence type="ECO:0000256" key="4">
    <source>
        <dbReference type="ARBA" id="ARBA00022525"/>
    </source>
</evidence>
<dbReference type="SUPFAM" id="SSF48050">
    <property type="entry name" value="Hemocyanin, N-terminal domain"/>
    <property type="match status" value="1"/>
</dbReference>
<dbReference type="GO" id="GO:0005576">
    <property type="term" value="C:extracellular region"/>
    <property type="evidence" value="ECO:0007669"/>
    <property type="project" value="UniProtKB-SubCell"/>
</dbReference>
<feature type="domain" description="Hemocyanin middle" evidence="11">
    <location>
        <begin position="155"/>
        <end position="417"/>
    </location>
</feature>
<dbReference type="PANTHER" id="PTHR11511">
    <property type="entry name" value="LARVAL STORAGE PROTEIN/PHENOLOXIDASE"/>
    <property type="match status" value="1"/>
</dbReference>
<evidence type="ECO:0000256" key="10">
    <source>
        <dbReference type="SAM" id="Coils"/>
    </source>
</evidence>
<dbReference type="InterPro" id="IPR036697">
    <property type="entry name" value="Hemocyanin_N_sf"/>
</dbReference>
<dbReference type="Pfam" id="PF03723">
    <property type="entry name" value="Hemocyanin_C"/>
    <property type="match status" value="1"/>
</dbReference>
<dbReference type="AlphaFoldDB" id="A0AAN9TXU0"/>
<dbReference type="Pfam" id="PF03722">
    <property type="entry name" value="Hemocyanin_N"/>
    <property type="match status" value="1"/>
</dbReference>
<dbReference type="Gene3D" id="1.20.1370.10">
    <property type="entry name" value="Hemocyanin, N-terminal domain"/>
    <property type="match status" value="1"/>
</dbReference>
<feature type="domain" description="Hemocyanin C-terminal" evidence="13">
    <location>
        <begin position="427"/>
        <end position="681"/>
    </location>
</feature>
<dbReference type="InterPro" id="IPR000896">
    <property type="entry name" value="Hemocyanin/hexamerin_mid_dom"/>
</dbReference>
<feature type="domain" description="Hemocyanin N-terminal" evidence="12">
    <location>
        <begin position="34"/>
        <end position="145"/>
    </location>
</feature>
<dbReference type="PROSITE" id="PS00209">
    <property type="entry name" value="HEMOCYANIN_1"/>
    <property type="match status" value="1"/>
</dbReference>
<comment type="cofactor">
    <cofactor evidence="1">
        <name>Cu(2+)</name>
        <dbReference type="ChEBI" id="CHEBI:29036"/>
    </cofactor>
</comment>
<dbReference type="SUPFAM" id="SSF81296">
    <property type="entry name" value="E set domains"/>
    <property type="match status" value="1"/>
</dbReference>
<dbReference type="GO" id="GO:0004503">
    <property type="term" value="F:tyrosinase activity"/>
    <property type="evidence" value="ECO:0007669"/>
    <property type="project" value="UniProtKB-ARBA"/>
</dbReference>